<feature type="transmembrane region" description="Helical" evidence="10">
    <location>
        <begin position="1559"/>
        <end position="1575"/>
    </location>
</feature>
<keyword evidence="6 10" id="KW-1133">Transmembrane helix</keyword>
<feature type="transmembrane region" description="Helical" evidence="10">
    <location>
        <begin position="812"/>
        <end position="837"/>
    </location>
</feature>
<keyword evidence="3" id="KW-0813">Transport</keyword>
<dbReference type="InterPro" id="IPR044880">
    <property type="entry name" value="NCX_ion-bd_dom_sf"/>
</dbReference>
<dbReference type="Pfam" id="PF01699">
    <property type="entry name" value="Na_Ca_ex"/>
    <property type="match status" value="2"/>
</dbReference>
<evidence type="ECO:0000256" key="9">
    <source>
        <dbReference type="SAM" id="MobiDB-lite"/>
    </source>
</evidence>
<dbReference type="InterPro" id="IPR004837">
    <property type="entry name" value="NaCa_Exmemb"/>
</dbReference>
<dbReference type="FunFam" id="1.20.1420.30:FF:000014">
    <property type="entry name" value="Cation/H+ exchanger protein 2"/>
    <property type="match status" value="1"/>
</dbReference>
<proteinExistence type="inferred from homology"/>
<feature type="transmembrane region" description="Helical" evidence="10">
    <location>
        <begin position="1244"/>
        <end position="1264"/>
    </location>
</feature>
<evidence type="ECO:0000256" key="6">
    <source>
        <dbReference type="ARBA" id="ARBA00022989"/>
    </source>
</evidence>
<organism evidence="13 14">
    <name type="scientific">Saitoella complicata (strain BCRC 22490 / CBS 7301 / JCM 7358 / NBRC 10748 / NRRL Y-17804)</name>
    <dbReference type="NCBI Taxonomy" id="698492"/>
    <lineage>
        <taxon>Eukaryota</taxon>
        <taxon>Fungi</taxon>
        <taxon>Dikarya</taxon>
        <taxon>Ascomycota</taxon>
        <taxon>Taphrinomycotina</taxon>
        <taxon>Taphrinomycotina incertae sedis</taxon>
        <taxon>Saitoella</taxon>
    </lineage>
</organism>
<reference evidence="13 14" key="3">
    <citation type="journal article" date="2015" name="Genome Announc.">
        <title>Draft Genome Sequence of the Archiascomycetous Yeast Saitoella complicata.</title>
        <authorList>
            <person name="Yamauchi K."/>
            <person name="Kondo S."/>
            <person name="Hamamoto M."/>
            <person name="Takahashi Y."/>
            <person name="Ogura Y."/>
            <person name="Hayashi T."/>
            <person name="Nishida H."/>
        </authorList>
    </citation>
    <scope>NUCLEOTIDE SEQUENCE [LARGE SCALE GENOMIC DNA]</scope>
    <source>
        <strain evidence="13 14">NRRL Y-17804</strain>
    </source>
</reference>
<feature type="transmembrane region" description="Helical" evidence="10">
    <location>
        <begin position="1450"/>
        <end position="1468"/>
    </location>
</feature>
<feature type="transmembrane region" description="Helical" evidence="10">
    <location>
        <begin position="353"/>
        <end position="374"/>
    </location>
</feature>
<evidence type="ECO:0000256" key="4">
    <source>
        <dbReference type="ARBA" id="ARBA00022553"/>
    </source>
</evidence>
<reference evidence="13 14" key="1">
    <citation type="journal article" date="2011" name="J. Gen. Appl. Microbiol.">
        <title>Draft genome sequencing of the enigmatic yeast Saitoella complicata.</title>
        <authorList>
            <person name="Nishida H."/>
            <person name="Hamamoto M."/>
            <person name="Sugiyama J."/>
        </authorList>
    </citation>
    <scope>NUCLEOTIDE SEQUENCE [LARGE SCALE GENOMIC DNA]</scope>
    <source>
        <strain evidence="13 14">NRRL Y-17804</strain>
    </source>
</reference>
<comment type="similarity">
    <text evidence="2">Belongs to the Ca(2+):cation antiporter (CaCA) (TC 2.A.19) family.</text>
</comment>
<keyword evidence="5 10" id="KW-0812">Transmembrane</keyword>
<dbReference type="GO" id="GO:0005774">
    <property type="term" value="C:vacuolar membrane"/>
    <property type="evidence" value="ECO:0007669"/>
    <property type="project" value="UniProtKB-ARBA"/>
</dbReference>
<feature type="transmembrane region" description="Helical" evidence="10">
    <location>
        <begin position="1180"/>
        <end position="1200"/>
    </location>
</feature>
<evidence type="ECO:0000313" key="13">
    <source>
        <dbReference type="EMBL" id="GAO46161.1"/>
    </source>
</evidence>
<gene>
    <name evidence="13" type="ORF">G7K_0399-t2</name>
</gene>
<feature type="compositionally biased region" description="Low complexity" evidence="9">
    <location>
        <begin position="519"/>
        <end position="529"/>
    </location>
</feature>
<dbReference type="InterPro" id="IPR004713">
    <property type="entry name" value="CaH_exchang"/>
</dbReference>
<keyword evidence="8 10" id="KW-0472">Membrane</keyword>
<evidence type="ECO:0000259" key="12">
    <source>
        <dbReference type="Pfam" id="PF03733"/>
    </source>
</evidence>
<feature type="transmembrane region" description="Helical" evidence="10">
    <location>
        <begin position="957"/>
        <end position="976"/>
    </location>
</feature>
<feature type="transmembrane region" description="Helical" evidence="10">
    <location>
        <begin position="1519"/>
        <end position="1539"/>
    </location>
</feature>
<feature type="transmembrane region" description="Helical" evidence="10">
    <location>
        <begin position="1049"/>
        <end position="1068"/>
    </location>
</feature>
<dbReference type="GO" id="GO:0015369">
    <property type="term" value="F:calcium:proton antiporter activity"/>
    <property type="evidence" value="ECO:0007669"/>
    <property type="project" value="TreeGrafter"/>
</dbReference>
<evidence type="ECO:0000259" key="11">
    <source>
        <dbReference type="Pfam" id="PF01699"/>
    </source>
</evidence>
<dbReference type="PANTHER" id="PTHR31503:SF10">
    <property type="entry name" value="VNX1 PROTEIN"/>
    <property type="match status" value="1"/>
</dbReference>
<feature type="transmembrane region" description="Helical" evidence="10">
    <location>
        <begin position="318"/>
        <end position="341"/>
    </location>
</feature>
<keyword evidence="4" id="KW-0597">Phosphoprotein</keyword>
<evidence type="ECO:0000256" key="8">
    <source>
        <dbReference type="ARBA" id="ARBA00023136"/>
    </source>
</evidence>
<feature type="transmembrane region" description="Helical" evidence="10">
    <location>
        <begin position="1146"/>
        <end position="1168"/>
    </location>
</feature>
<protein>
    <submittedName>
        <fullName evidence="13">Uncharacterized protein</fullName>
    </submittedName>
</protein>
<feature type="domain" description="Inner membrane component" evidence="12">
    <location>
        <begin position="809"/>
        <end position="862"/>
    </location>
</feature>
<evidence type="ECO:0000313" key="14">
    <source>
        <dbReference type="Proteomes" id="UP000033140"/>
    </source>
</evidence>
<dbReference type="Proteomes" id="UP000033140">
    <property type="component" value="Unassembled WGS sequence"/>
</dbReference>
<feature type="region of interest" description="Disordered" evidence="9">
    <location>
        <begin position="1288"/>
        <end position="1314"/>
    </location>
</feature>
<dbReference type="Pfam" id="PF03733">
    <property type="entry name" value="YccF"/>
    <property type="match status" value="1"/>
</dbReference>
<evidence type="ECO:0000256" key="3">
    <source>
        <dbReference type="ARBA" id="ARBA00022448"/>
    </source>
</evidence>
<feature type="transmembrane region" description="Helical" evidence="10">
    <location>
        <begin position="1582"/>
        <end position="1601"/>
    </location>
</feature>
<reference evidence="13 14" key="2">
    <citation type="journal article" date="2014" name="J. Gen. Appl. Microbiol.">
        <title>The early diverging ascomycetous budding yeast Saitoella complicata has three histone deacetylases belonging to the Clr6, Hos2, and Rpd3 lineages.</title>
        <authorList>
            <person name="Nishida H."/>
            <person name="Matsumoto T."/>
            <person name="Kondo S."/>
            <person name="Hamamoto M."/>
            <person name="Yoshikawa H."/>
        </authorList>
    </citation>
    <scope>NUCLEOTIDE SEQUENCE [LARGE SCALE GENOMIC DNA]</scope>
    <source>
        <strain evidence="13 14">NRRL Y-17804</strain>
    </source>
</reference>
<accession>A0A0E9N8Y2</accession>
<feature type="compositionally biased region" description="Polar residues" evidence="9">
    <location>
        <begin position="585"/>
        <end position="597"/>
    </location>
</feature>
<feature type="domain" description="Sodium/calcium exchanger membrane region" evidence="11">
    <location>
        <begin position="1082"/>
        <end position="1262"/>
    </location>
</feature>
<feature type="transmembrane region" description="Helical" evidence="10">
    <location>
        <begin position="1112"/>
        <end position="1134"/>
    </location>
</feature>
<dbReference type="EMBL" id="BACD03000002">
    <property type="protein sequence ID" value="GAO46161.1"/>
    <property type="molecule type" value="Genomic_DNA"/>
</dbReference>
<evidence type="ECO:0000256" key="2">
    <source>
        <dbReference type="ARBA" id="ARBA00008170"/>
    </source>
</evidence>
<evidence type="ECO:0000256" key="1">
    <source>
        <dbReference type="ARBA" id="ARBA00004127"/>
    </source>
</evidence>
<dbReference type="GO" id="GO:0006874">
    <property type="term" value="P:intracellular calcium ion homeostasis"/>
    <property type="evidence" value="ECO:0007669"/>
    <property type="project" value="TreeGrafter"/>
</dbReference>
<feature type="domain" description="Sodium/calcium exchanger membrane region" evidence="11">
    <location>
        <begin position="1449"/>
        <end position="1598"/>
    </location>
</feature>
<name>A0A0E9N8Y2_SAICN</name>
<dbReference type="STRING" id="698492.A0A0E9N8Y2"/>
<dbReference type="PANTHER" id="PTHR31503">
    <property type="entry name" value="VACUOLAR CALCIUM ION TRANSPORTER"/>
    <property type="match status" value="1"/>
</dbReference>
<feature type="compositionally biased region" description="Low complexity" evidence="9">
    <location>
        <begin position="598"/>
        <end position="621"/>
    </location>
</feature>
<dbReference type="GO" id="GO:0012505">
    <property type="term" value="C:endomembrane system"/>
    <property type="evidence" value="ECO:0007669"/>
    <property type="project" value="UniProtKB-SubCell"/>
</dbReference>
<comment type="subcellular location">
    <subcellularLocation>
        <location evidence="1">Endomembrane system</location>
        <topology evidence="1">Multi-pass membrane protein</topology>
    </subcellularLocation>
</comment>
<keyword evidence="7" id="KW-0406">Ion transport</keyword>
<feature type="transmembrane region" description="Helical" evidence="10">
    <location>
        <begin position="1484"/>
        <end position="1507"/>
    </location>
</feature>
<feature type="transmembrane region" description="Helical" evidence="10">
    <location>
        <begin position="283"/>
        <end position="306"/>
    </location>
</feature>
<evidence type="ECO:0000256" key="5">
    <source>
        <dbReference type="ARBA" id="ARBA00022692"/>
    </source>
</evidence>
<feature type="region of interest" description="Disordered" evidence="9">
    <location>
        <begin position="190"/>
        <end position="214"/>
    </location>
</feature>
<feature type="region of interest" description="Disordered" evidence="9">
    <location>
        <begin position="1396"/>
        <end position="1441"/>
    </location>
</feature>
<feature type="compositionally biased region" description="Basic residues" evidence="9">
    <location>
        <begin position="1403"/>
        <end position="1414"/>
    </location>
</feature>
<keyword evidence="14" id="KW-1185">Reference proteome</keyword>
<comment type="caution">
    <text evidence="13">The sequence shown here is derived from an EMBL/GenBank/DDBJ whole genome shotgun (WGS) entry which is preliminary data.</text>
</comment>
<feature type="region of interest" description="Disordered" evidence="9">
    <location>
        <begin position="518"/>
        <end position="656"/>
    </location>
</feature>
<evidence type="ECO:0000256" key="7">
    <source>
        <dbReference type="ARBA" id="ARBA00023065"/>
    </source>
</evidence>
<dbReference type="Gene3D" id="1.20.1420.30">
    <property type="entry name" value="NCX, central ion-binding region"/>
    <property type="match status" value="2"/>
</dbReference>
<dbReference type="InterPro" id="IPR005185">
    <property type="entry name" value="YccF"/>
</dbReference>
<feature type="transmembrane region" description="Helical" evidence="10">
    <location>
        <begin position="1080"/>
        <end position="1100"/>
    </location>
</feature>
<evidence type="ECO:0000256" key="10">
    <source>
        <dbReference type="SAM" id="Phobius"/>
    </source>
</evidence>
<feature type="region of interest" description="Disordered" evidence="9">
    <location>
        <begin position="1343"/>
        <end position="1373"/>
    </location>
</feature>
<feature type="compositionally biased region" description="Polar residues" evidence="9">
    <location>
        <begin position="530"/>
        <end position="543"/>
    </location>
</feature>
<sequence>MNVLFYLLSYFAAFTKHIRSIRGPGISHAPGRLRTDLSIRPQSTTTIRDVIGAQLHPSCQFVNLNPVLCAIVIVTHGSSPSETIAASISPTSPQSTPEHSKDFDCCEWYKLEPCLAYHRVYANWKLGEQSHAKDIMGGREQFPVENEWNVRPRAPARYSYEKGPVTVVRQRYAPDEYDEENLALVGAKEDDGDIGLYSPASPPPRPGSGAHDPKKWNKVRQIEIEAGLFEPGREFGQFVRAEEDGTTNSARYRNLVERDREQWGRERREALVRAGPPSQRRMWFRVVELLASVLGFVMIAGAGTITGKEYPLASKEPLYILICVSLFSIAVTTCFLVIYCLRRYKGREKLSRWIYTGLDFLAVLFWRVTLYWLILGSASCPSDGGSWCYCYDTSLGFGCMVLLMSLISFGFDITGGCCMEERARKKALKEGGVPGSSLYSHGSQARMEYLMAMPAIPMMSRGPSYQVVPMAYPGTCIGLHLTTRPCTHDLYAVFRPLKPRDPTTLYPLPPMSRLKHGESFASEASFQSAVTHQSSTSETSNVDADTPHASPSLREEETEYEWPEIVTPVAERERPQMPPSEDSMESTPTLRPTVRQQSSTPAPSHSASGSASSSRSTPARTQGDVERAPSVESTASNHTIRRRNPMSRRTTQRLVSHGSHYGHFSAEDDEMEVMAALERQRSHESRRVGGVSRRSIRGMRSYTGSSLRAGITDEEPDADDMDNDAADAIGLQEEVVDEIPEIEMEQGELSDTGSDASFTLKDRQNAINKTHPFGIRIWKPAIYKKIRSVQARAEGDIHSAPGLRHRFSIFNILWTLFFGWWLAIICMVASISCYLLCFSRSGVRYGKVFWGLARYLMFPFGRFVDLEPDEAYAEEDEGEGQSISEFERYGWDRDIDDLENGHREPGARSIIGRHRDSFESTSETDSLLRAHRNRRRRRSEAQVRGQRRMFGRGKWSLGRIVFYLWFYILIAPLLLLVSMVCWMGVFTIPMSKVTYLLFAHLRRHPLSLSFHSDLGEVGKPGSPSASVLVCTYNAVGLGYYKYTVDGTNIFFVNLMFVVFFTIVDDYFIGPWSGHSTWVSSPAVIFSLALVSVIPLAYFVGQAVASISAQSSMGMGAAINAFFGSLVEIFLYCVALNQGKAQITEGSIVGSVLAGVLLMPGTSMCAGALRRKTQRFNAKSAGVTSTMLLFAVVAAFAPTLFYQIYGTYELKCGPCKHKNLDCQRCFFDQSDALSDPFYQHSVKPFTYLCAVCLVLSYAIGLWFTLRTHAKQIWQMPIEGERRGDHMRDSIITLPPAPQDGGHSHGDRPHATRSTSFIRDSAVYKRAMPAIQSLLSPYRHAVEGDLSGDASGSSPRASGEVNGERRPSLIQGLSPEDNLNLARNVAEVAATAAALTIHTQQQSGTHHRPSPARHQTRPTSYSYGNALDDFPEDAEPGHGGHDAPNWSKTKSAVILLSATILYAIIAEILVDTVDVVLEHVRIDEKFLGFTLFALVPNTTEFLNAISFAVNGNAALSMEIGSAYALQVCLLQIPALVAYSAFTNYGRIESASSTFSLIFPRWDLVCVILSVFLLSYVHGEGKSNYFKGSILVLGYVVMSFGFYATPSDAHSYGPFEILRGPAILMQGGGGEP</sequence>